<dbReference type="AlphaFoldDB" id="A0A7J7NPH8"/>
<organism evidence="1 2">
    <name type="scientific">Kingdonia uniflora</name>
    <dbReference type="NCBI Taxonomy" id="39325"/>
    <lineage>
        <taxon>Eukaryota</taxon>
        <taxon>Viridiplantae</taxon>
        <taxon>Streptophyta</taxon>
        <taxon>Embryophyta</taxon>
        <taxon>Tracheophyta</taxon>
        <taxon>Spermatophyta</taxon>
        <taxon>Magnoliopsida</taxon>
        <taxon>Ranunculales</taxon>
        <taxon>Circaeasteraceae</taxon>
        <taxon>Kingdonia</taxon>
    </lineage>
</organism>
<gene>
    <name evidence="1" type="ORF">GIB67_038573</name>
</gene>
<sequence>MSKSSSIQALYDLCKMTFTPSLVSSQPMQKICSVLDSIGPKDVGLKEDTLDDDRGHGFFGLNQLNRAARWAQPMTFLDIHECDSFTVMPTSC</sequence>
<dbReference type="OrthoDB" id="271433at2759"/>
<evidence type="ECO:0000313" key="1">
    <source>
        <dbReference type="EMBL" id="KAF6169076.1"/>
    </source>
</evidence>
<reference evidence="1 2" key="1">
    <citation type="journal article" date="2020" name="IScience">
        <title>Genome Sequencing of the Endangered Kingdonia uniflora (Circaeasteraceae, Ranunculales) Reveals Potential Mechanisms of Evolutionary Specialization.</title>
        <authorList>
            <person name="Sun Y."/>
            <person name="Deng T."/>
            <person name="Zhang A."/>
            <person name="Moore M.J."/>
            <person name="Landis J.B."/>
            <person name="Lin N."/>
            <person name="Zhang H."/>
            <person name="Zhang X."/>
            <person name="Huang J."/>
            <person name="Zhang X."/>
            <person name="Sun H."/>
            <person name="Wang H."/>
        </authorList>
    </citation>
    <scope>NUCLEOTIDE SEQUENCE [LARGE SCALE GENOMIC DNA]</scope>
    <source>
        <strain evidence="1">TB1705</strain>
        <tissue evidence="1">Leaf</tissue>
    </source>
</reference>
<proteinExistence type="predicted"/>
<dbReference type="Proteomes" id="UP000541444">
    <property type="component" value="Unassembled WGS sequence"/>
</dbReference>
<comment type="caution">
    <text evidence="1">The sequence shown here is derived from an EMBL/GenBank/DDBJ whole genome shotgun (WGS) entry which is preliminary data.</text>
</comment>
<accession>A0A7J7NPH8</accession>
<dbReference type="EMBL" id="JACGCM010000671">
    <property type="protein sequence ID" value="KAF6169076.1"/>
    <property type="molecule type" value="Genomic_DNA"/>
</dbReference>
<protein>
    <submittedName>
        <fullName evidence="1">Uncharacterized protein</fullName>
    </submittedName>
</protein>
<keyword evidence="2" id="KW-1185">Reference proteome</keyword>
<name>A0A7J7NPH8_9MAGN</name>
<evidence type="ECO:0000313" key="2">
    <source>
        <dbReference type="Proteomes" id="UP000541444"/>
    </source>
</evidence>